<dbReference type="InterPro" id="IPR008914">
    <property type="entry name" value="PEBP"/>
</dbReference>
<dbReference type="InterPro" id="IPR036610">
    <property type="entry name" value="PEBP-like_sf"/>
</dbReference>
<evidence type="ECO:0000313" key="1">
    <source>
        <dbReference type="EMBL" id="WXL28680.1"/>
    </source>
</evidence>
<name>A0ABZ2RNR8_9BACT</name>
<gene>
    <name evidence="1" type="ORF">WG616_01510</name>
</gene>
<dbReference type="Proteomes" id="UP001460679">
    <property type="component" value="Chromosome"/>
</dbReference>
<keyword evidence="1" id="KW-0649">Protein kinase inhibitor</keyword>
<dbReference type="NCBIfam" id="TIGR00481">
    <property type="entry name" value="YbhB/YbcL family Raf kinase inhibitor-like protein"/>
    <property type="match status" value="1"/>
</dbReference>
<evidence type="ECO:0000313" key="2">
    <source>
        <dbReference type="Proteomes" id="UP001460679"/>
    </source>
</evidence>
<dbReference type="RefSeq" id="WP_205498595.1">
    <property type="nucleotide sequence ID" value="NZ_CP148066.1"/>
</dbReference>
<dbReference type="SUPFAM" id="SSF49777">
    <property type="entry name" value="PEBP-like"/>
    <property type="match status" value="1"/>
</dbReference>
<sequence>MRVYSKTVNTYNVLNKVNGLGSLHSPHVGWDPVKDAKSYAISLIDHEANGVVGMSFIHWIAFNIHNDHICRNSSISKKNKIVQFENSLSKKVRKTILDDKYLMDNANCYYGPCPPDQDHTYELRVYALDFEDVNEIIDTSVPRFWNDFEDVIANHVIDEGVLTFSSEQALETNDGKLYSEESQTHGMFYFLNDDEEVDKLKVSIPALEMHETEKIKYLPKKYYVDVETLKTDVKTNSPLIKIKNIKKVKEYAIFVFNSSTAQEWGLVSCEFACLGIKPQQGDWTIIKENDLNNSDDDRTARHLIPNSFKSNSVMPEDIKKHFVNRQDKWNVFKNKKSSVKNKFHWMVVYALDQNITERFKVKTVADAYRIIKNKVIAEKIIKFKLK</sequence>
<dbReference type="InterPro" id="IPR005247">
    <property type="entry name" value="YbhB_YbcL/LppC-like"/>
</dbReference>
<organism evidence="1 2">
    <name type="scientific">[Mycoplasma] gypis</name>
    <dbReference type="NCBI Taxonomy" id="92404"/>
    <lineage>
        <taxon>Bacteria</taxon>
        <taxon>Bacillati</taxon>
        <taxon>Mycoplasmatota</taxon>
        <taxon>Mycoplasmoidales</taxon>
        <taxon>Metamycoplasmataceae</taxon>
        <taxon>Metamycoplasma</taxon>
    </lineage>
</organism>
<dbReference type="Pfam" id="PF01161">
    <property type="entry name" value="PBP"/>
    <property type="match status" value="1"/>
</dbReference>
<dbReference type="GO" id="GO:0004860">
    <property type="term" value="F:protein kinase inhibitor activity"/>
    <property type="evidence" value="ECO:0007669"/>
    <property type="project" value="UniProtKB-KW"/>
</dbReference>
<dbReference type="CDD" id="cd00865">
    <property type="entry name" value="PEBP_bact_arch"/>
    <property type="match status" value="1"/>
</dbReference>
<keyword evidence="2" id="KW-1185">Reference proteome</keyword>
<dbReference type="Gene3D" id="3.90.280.10">
    <property type="entry name" value="PEBP-like"/>
    <property type="match status" value="1"/>
</dbReference>
<protein>
    <submittedName>
        <fullName evidence="1">YbhB/YbcL family Raf kinase inhibitor-like protein</fullName>
    </submittedName>
</protein>
<reference evidence="1" key="1">
    <citation type="submission" date="2024-03" db="EMBL/GenBank/DDBJ databases">
        <title>Complete genome sequence of Mycoplasma gypis type strain B1/T1.</title>
        <authorList>
            <person name="Spergser J."/>
        </authorList>
    </citation>
    <scope>NUCLEOTIDE SEQUENCE [LARGE SCALE GENOMIC DNA]</scope>
    <source>
        <strain evidence="1">B1/T1</strain>
    </source>
</reference>
<proteinExistence type="predicted"/>
<dbReference type="EMBL" id="CP148066">
    <property type="protein sequence ID" value="WXL28680.1"/>
    <property type="molecule type" value="Genomic_DNA"/>
</dbReference>
<accession>A0ABZ2RNR8</accession>